<dbReference type="InterPro" id="IPR036188">
    <property type="entry name" value="FAD/NAD-bd_sf"/>
</dbReference>
<feature type="domain" description="Pyridine nucleotide-disulphide oxidoreductase dimerisation" evidence="14">
    <location>
        <begin position="372"/>
        <end position="483"/>
    </location>
</feature>
<dbReference type="GO" id="GO:0050660">
    <property type="term" value="F:flavin adenine dinucleotide binding"/>
    <property type="evidence" value="ECO:0007669"/>
    <property type="project" value="InterPro"/>
</dbReference>
<accession>A0A8C6A481</accession>
<dbReference type="PROSITE" id="PS51354">
    <property type="entry name" value="GLUTAREDOXIN_2"/>
    <property type="match status" value="1"/>
</dbReference>
<dbReference type="FunFam" id="3.40.30.10:FF:000161">
    <property type="entry name" value="Thioredoxin reductase 3"/>
    <property type="match status" value="1"/>
</dbReference>
<feature type="domain" description="FAD/NAD(P)-binding" evidence="15">
    <location>
        <begin position="282"/>
        <end position="352"/>
    </location>
</feature>
<keyword evidence="8" id="KW-1015">Disulfide bond</keyword>
<dbReference type="Gene3D" id="3.30.390.30">
    <property type="match status" value="1"/>
</dbReference>
<comment type="catalytic activity">
    <reaction evidence="10">
        <text>[thioredoxin]-dithiol + NADP(+) = [thioredoxin]-disulfide + NADPH + H(+)</text>
        <dbReference type="Rhea" id="RHEA:20345"/>
        <dbReference type="Rhea" id="RHEA-COMP:10698"/>
        <dbReference type="Rhea" id="RHEA-COMP:10700"/>
        <dbReference type="ChEBI" id="CHEBI:15378"/>
        <dbReference type="ChEBI" id="CHEBI:29950"/>
        <dbReference type="ChEBI" id="CHEBI:50058"/>
        <dbReference type="ChEBI" id="CHEBI:57783"/>
        <dbReference type="ChEBI" id="CHEBI:58349"/>
        <dbReference type="EC" id="1.8.1.9"/>
    </reaction>
</comment>
<dbReference type="Proteomes" id="UP000694407">
    <property type="component" value="Unplaced"/>
</dbReference>
<dbReference type="FunFam" id="3.30.390.30:FF:000004">
    <property type="entry name" value="Thioredoxin reductase 1, cytoplasmic"/>
    <property type="match status" value="1"/>
</dbReference>
<dbReference type="Pfam" id="PF02852">
    <property type="entry name" value="Pyr_redox_dim"/>
    <property type="match status" value="1"/>
</dbReference>
<dbReference type="PRINTS" id="PR00368">
    <property type="entry name" value="FADPNR"/>
</dbReference>
<gene>
    <name evidence="16" type="primary">Txnrd3</name>
</gene>
<dbReference type="SUPFAM" id="SSF52833">
    <property type="entry name" value="Thioredoxin-like"/>
    <property type="match status" value="1"/>
</dbReference>
<dbReference type="SUPFAM" id="SSF55424">
    <property type="entry name" value="FAD/NAD-linked reductases, dimerisation (C-terminal) domain"/>
    <property type="match status" value="1"/>
</dbReference>
<evidence type="ECO:0000313" key="17">
    <source>
        <dbReference type="Proteomes" id="UP000694407"/>
    </source>
</evidence>
<evidence type="ECO:0000256" key="3">
    <source>
        <dbReference type="ARBA" id="ARBA00011738"/>
    </source>
</evidence>
<dbReference type="InterPro" id="IPR011899">
    <property type="entry name" value="Glutaredoxin_euk/vir"/>
</dbReference>
<dbReference type="InterPro" id="IPR046952">
    <property type="entry name" value="GSHR/TRXR-like"/>
</dbReference>
<dbReference type="GO" id="GO:0006749">
    <property type="term" value="P:glutathione metabolic process"/>
    <property type="evidence" value="ECO:0007669"/>
    <property type="project" value="TreeGrafter"/>
</dbReference>
<dbReference type="GO" id="GO:0004362">
    <property type="term" value="F:glutathione-disulfide reductase (NADPH) activity"/>
    <property type="evidence" value="ECO:0007669"/>
    <property type="project" value="TreeGrafter"/>
</dbReference>
<evidence type="ECO:0000259" key="15">
    <source>
        <dbReference type="Pfam" id="PF07992"/>
    </source>
</evidence>
<dbReference type="GeneTree" id="ENSGT00940000159178"/>
<evidence type="ECO:0000256" key="5">
    <source>
        <dbReference type="ARBA" id="ARBA00022827"/>
    </source>
</evidence>
<dbReference type="PRINTS" id="PR00411">
    <property type="entry name" value="PNDRDTASEI"/>
</dbReference>
<dbReference type="Gene3D" id="3.50.50.60">
    <property type="entry name" value="FAD/NAD(P)-binding domain"/>
    <property type="match status" value="1"/>
</dbReference>
<evidence type="ECO:0000256" key="10">
    <source>
        <dbReference type="ARBA" id="ARBA00048132"/>
    </source>
</evidence>
<evidence type="ECO:0000256" key="1">
    <source>
        <dbReference type="ARBA" id="ARBA00001974"/>
    </source>
</evidence>
<evidence type="ECO:0000256" key="12">
    <source>
        <dbReference type="SAM" id="MobiDB-lite"/>
    </source>
</evidence>
<dbReference type="GO" id="GO:0034599">
    <property type="term" value="P:cellular response to oxidative stress"/>
    <property type="evidence" value="ECO:0007669"/>
    <property type="project" value="TreeGrafter"/>
</dbReference>
<dbReference type="GO" id="GO:0005829">
    <property type="term" value="C:cytosol"/>
    <property type="evidence" value="ECO:0007669"/>
    <property type="project" value="TreeGrafter"/>
</dbReference>
<dbReference type="PANTHER" id="PTHR42737">
    <property type="entry name" value="GLUTATHIONE REDUCTASE"/>
    <property type="match status" value="1"/>
</dbReference>
<dbReference type="Ensembl" id="ENSMMMT00000026859.1">
    <property type="protein sequence ID" value="ENSMMMP00000023719.1"/>
    <property type="gene ID" value="ENSMMMG00000020753.1"/>
</dbReference>
<evidence type="ECO:0000259" key="14">
    <source>
        <dbReference type="Pfam" id="PF02852"/>
    </source>
</evidence>
<evidence type="ECO:0000259" key="13">
    <source>
        <dbReference type="Pfam" id="PF00462"/>
    </source>
</evidence>
<keyword evidence="7 11" id="KW-0560">Oxidoreductase</keyword>
<evidence type="ECO:0000256" key="4">
    <source>
        <dbReference type="ARBA" id="ARBA00022630"/>
    </source>
</evidence>
<dbReference type="Pfam" id="PF00462">
    <property type="entry name" value="Glutaredoxin"/>
    <property type="match status" value="1"/>
</dbReference>
<evidence type="ECO:0000256" key="2">
    <source>
        <dbReference type="ARBA" id="ARBA00007532"/>
    </source>
</evidence>
<reference evidence="16" key="2">
    <citation type="submission" date="2025-09" db="UniProtKB">
        <authorList>
            <consortium name="Ensembl"/>
        </authorList>
    </citation>
    <scope>IDENTIFICATION</scope>
</reference>
<comment type="subunit">
    <text evidence="3">Homodimer.</text>
</comment>
<keyword evidence="9 11" id="KW-0676">Redox-active center</keyword>
<dbReference type="Pfam" id="PF07992">
    <property type="entry name" value="Pyr_redox_2"/>
    <property type="match status" value="2"/>
</dbReference>
<keyword evidence="6" id="KW-0521">NADP</keyword>
<feature type="region of interest" description="Disordered" evidence="12">
    <location>
        <begin position="1"/>
        <end position="26"/>
    </location>
</feature>
<dbReference type="PANTHER" id="PTHR42737:SF6">
    <property type="entry name" value="THIOREDOXIN-DISULFIDE REDUCTASE"/>
    <property type="match status" value="1"/>
</dbReference>
<dbReference type="InterPro" id="IPR004099">
    <property type="entry name" value="Pyr_nucl-diS_OxRdtase_dimer"/>
</dbReference>
<dbReference type="AlphaFoldDB" id="A0A8C6A481"/>
<dbReference type="CDD" id="cd03419">
    <property type="entry name" value="GRX_GRXh_1_2_like"/>
    <property type="match status" value="1"/>
</dbReference>
<comment type="similarity">
    <text evidence="2 11">Belongs to the class-I pyridine nucleotide-disulfide oxidoreductase family.</text>
</comment>
<dbReference type="NCBIfam" id="TIGR02180">
    <property type="entry name" value="GRX_euk"/>
    <property type="match status" value="1"/>
</dbReference>
<dbReference type="FunFam" id="3.50.50.60:FF:000055">
    <property type="entry name" value="Thioredoxin reductase 1, cytoplasmic"/>
    <property type="match status" value="1"/>
</dbReference>
<dbReference type="PROSITE" id="PS00076">
    <property type="entry name" value="PYRIDINE_REDOX_1"/>
    <property type="match status" value="1"/>
</dbReference>
<protein>
    <submittedName>
        <fullName evidence="16">Thioredoxin reductase 3</fullName>
    </submittedName>
</protein>
<evidence type="ECO:0000256" key="11">
    <source>
        <dbReference type="RuleBase" id="RU003691"/>
    </source>
</evidence>
<comment type="cofactor">
    <cofactor evidence="1">
        <name>FAD</name>
        <dbReference type="ChEBI" id="CHEBI:57692"/>
    </cofactor>
</comment>
<proteinExistence type="inferred from homology"/>
<evidence type="ECO:0000256" key="9">
    <source>
        <dbReference type="ARBA" id="ARBA00023284"/>
    </source>
</evidence>
<dbReference type="GO" id="GO:0004791">
    <property type="term" value="F:thioredoxin-disulfide reductase (NADPH) activity"/>
    <property type="evidence" value="ECO:0007669"/>
    <property type="project" value="UniProtKB-EC"/>
</dbReference>
<feature type="domain" description="FAD/NAD(P)-binding" evidence="15">
    <location>
        <begin position="129"/>
        <end position="255"/>
    </location>
</feature>
<dbReference type="InterPro" id="IPR016156">
    <property type="entry name" value="FAD/NAD-linked_Rdtase_dimer_sf"/>
</dbReference>
<dbReference type="GO" id="GO:0005739">
    <property type="term" value="C:mitochondrion"/>
    <property type="evidence" value="ECO:0007669"/>
    <property type="project" value="TreeGrafter"/>
</dbReference>
<reference evidence="16" key="1">
    <citation type="submission" date="2025-08" db="UniProtKB">
        <authorList>
            <consortium name="Ensembl"/>
        </authorList>
    </citation>
    <scope>IDENTIFICATION</scope>
</reference>
<feature type="domain" description="Glutaredoxin" evidence="13">
    <location>
        <begin position="40"/>
        <end position="102"/>
    </location>
</feature>
<evidence type="ECO:0000313" key="16">
    <source>
        <dbReference type="Ensembl" id="ENSMMMP00000023719.1"/>
    </source>
</evidence>
<keyword evidence="5 11" id="KW-0274">FAD</keyword>
<dbReference type="SUPFAM" id="SSF51905">
    <property type="entry name" value="FAD/NAD(P)-binding domain"/>
    <property type="match status" value="1"/>
</dbReference>
<sequence length="500" mass="55070">VSSPPGRRARLSSPGTSQQPPEAREEMRRRVKNLIEGSRVMIFSKTYCPHSSRVKELFSSLGVDCNILELDQVDDGIRVQEMLTEITNQKTVPNIFVNRVHVGGCDRTFQAHQSGLLQKLLQEGSANDYDLIVIGGGSGGLSCAKEAAILGKKVMVLDFVVPSPQGTSWGLGGTCVNVGCIPKKLMHQAALLGQALRDSRKFGWEYNQQVKHNWSTLTEAIQNHIGSLNWSYRLSLREKGVTYVNAYGEFVDHHKIKIQQLERGSPGKLKVWAKSTEGPETIEEVYNTVLLAIGRDSCTRKLGLEKIGVKINEKNGKIPVNDMEQTNVPHVYAIGDVLEGRPELTPVAIQAGKLLARRLFGASSEKCDYMSVPTAVFTPLEYGCCGLSEEKAIEVYKKENLEVYHTLFWPLEWTIAGRDNNTCYAKIICNKFDSDRVIGFHILGPNAGEITQGFAAAMKCGLTKQLLDDTIGIHPTCGEVFTTLEITKSSGLDITQKGCG</sequence>
<dbReference type="InterPro" id="IPR036249">
    <property type="entry name" value="Thioredoxin-like_sf"/>
</dbReference>
<evidence type="ECO:0000256" key="8">
    <source>
        <dbReference type="ARBA" id="ARBA00023157"/>
    </source>
</evidence>
<dbReference type="GO" id="GO:0045454">
    <property type="term" value="P:cell redox homeostasis"/>
    <property type="evidence" value="ECO:0007669"/>
    <property type="project" value="InterPro"/>
</dbReference>
<keyword evidence="4 11" id="KW-0285">Flavoprotein</keyword>
<keyword evidence="17" id="KW-1185">Reference proteome</keyword>
<name>A0A8C6A481_MARMA</name>
<evidence type="ECO:0000256" key="6">
    <source>
        <dbReference type="ARBA" id="ARBA00022857"/>
    </source>
</evidence>
<dbReference type="InterPro" id="IPR023753">
    <property type="entry name" value="FAD/NAD-binding_dom"/>
</dbReference>
<dbReference type="InterPro" id="IPR012999">
    <property type="entry name" value="Pyr_OxRdtase_I_AS"/>
</dbReference>
<dbReference type="InterPro" id="IPR002109">
    <property type="entry name" value="Glutaredoxin"/>
</dbReference>
<evidence type="ECO:0000256" key="7">
    <source>
        <dbReference type="ARBA" id="ARBA00023002"/>
    </source>
</evidence>
<dbReference type="Gene3D" id="3.40.30.10">
    <property type="entry name" value="Glutaredoxin"/>
    <property type="match status" value="1"/>
</dbReference>
<organism evidence="16 17">
    <name type="scientific">Marmota marmota marmota</name>
    <name type="common">Alpine marmot</name>
    <dbReference type="NCBI Taxonomy" id="9994"/>
    <lineage>
        <taxon>Eukaryota</taxon>
        <taxon>Metazoa</taxon>
        <taxon>Chordata</taxon>
        <taxon>Craniata</taxon>
        <taxon>Vertebrata</taxon>
        <taxon>Euteleostomi</taxon>
        <taxon>Mammalia</taxon>
        <taxon>Eutheria</taxon>
        <taxon>Euarchontoglires</taxon>
        <taxon>Glires</taxon>
        <taxon>Rodentia</taxon>
        <taxon>Sciuromorpha</taxon>
        <taxon>Sciuridae</taxon>
        <taxon>Xerinae</taxon>
        <taxon>Marmotini</taxon>
        <taxon>Marmota</taxon>
    </lineage>
</organism>